<dbReference type="SMART" id="SM00448">
    <property type="entry name" value="REC"/>
    <property type="match status" value="1"/>
</dbReference>
<dbReference type="InterPro" id="IPR011006">
    <property type="entry name" value="CheY-like_superfamily"/>
</dbReference>
<dbReference type="InterPro" id="IPR039420">
    <property type="entry name" value="WalR-like"/>
</dbReference>
<dbReference type="AlphaFoldDB" id="A0A3D4V470"/>
<dbReference type="EMBL" id="DPIY01000001">
    <property type="protein sequence ID" value="HCT55896.1"/>
    <property type="molecule type" value="Genomic_DNA"/>
</dbReference>
<keyword evidence="1 3" id="KW-0597">Phosphoprotein</keyword>
<gene>
    <name evidence="6" type="ORF">DGD08_01645</name>
</gene>
<evidence type="ECO:0000313" key="7">
    <source>
        <dbReference type="Proteomes" id="UP000264071"/>
    </source>
</evidence>
<dbReference type="InterPro" id="IPR058245">
    <property type="entry name" value="NreC/VraR/RcsB-like_REC"/>
</dbReference>
<dbReference type="PANTHER" id="PTHR43214">
    <property type="entry name" value="TWO-COMPONENT RESPONSE REGULATOR"/>
    <property type="match status" value="1"/>
</dbReference>
<dbReference type="PROSITE" id="PS50043">
    <property type="entry name" value="HTH_LUXR_2"/>
    <property type="match status" value="1"/>
</dbReference>
<dbReference type="GO" id="GO:0006355">
    <property type="term" value="P:regulation of DNA-templated transcription"/>
    <property type="evidence" value="ECO:0007669"/>
    <property type="project" value="InterPro"/>
</dbReference>
<feature type="domain" description="HTH luxR-type" evidence="4">
    <location>
        <begin position="160"/>
        <end position="225"/>
    </location>
</feature>
<dbReference type="PRINTS" id="PR00038">
    <property type="entry name" value="HTHLUXR"/>
</dbReference>
<keyword evidence="2 6" id="KW-0238">DNA-binding</keyword>
<dbReference type="PANTHER" id="PTHR43214:SF43">
    <property type="entry name" value="TWO-COMPONENT RESPONSE REGULATOR"/>
    <property type="match status" value="1"/>
</dbReference>
<protein>
    <submittedName>
        <fullName evidence="6">DNA-binding response regulator</fullName>
    </submittedName>
</protein>
<dbReference type="Pfam" id="PF00196">
    <property type="entry name" value="GerE"/>
    <property type="match status" value="1"/>
</dbReference>
<reference evidence="6 7" key="1">
    <citation type="journal article" date="2018" name="Nat. Biotechnol.">
        <title>A standardized bacterial taxonomy based on genome phylogeny substantially revises the tree of life.</title>
        <authorList>
            <person name="Parks D.H."/>
            <person name="Chuvochina M."/>
            <person name="Waite D.W."/>
            <person name="Rinke C."/>
            <person name="Skarshewski A."/>
            <person name="Chaumeil P.A."/>
            <person name="Hugenholtz P."/>
        </authorList>
    </citation>
    <scope>NUCLEOTIDE SEQUENCE [LARGE SCALE GENOMIC DNA]</scope>
    <source>
        <strain evidence="6">UBA8844</strain>
    </source>
</reference>
<comment type="caution">
    <text evidence="6">The sequence shown here is derived from an EMBL/GenBank/DDBJ whole genome shotgun (WGS) entry which is preliminary data.</text>
</comment>
<dbReference type="GO" id="GO:0000160">
    <property type="term" value="P:phosphorelay signal transduction system"/>
    <property type="evidence" value="ECO:0007669"/>
    <property type="project" value="InterPro"/>
</dbReference>
<dbReference type="PROSITE" id="PS00622">
    <property type="entry name" value="HTH_LUXR_1"/>
    <property type="match status" value="1"/>
</dbReference>
<evidence type="ECO:0000256" key="1">
    <source>
        <dbReference type="ARBA" id="ARBA00022553"/>
    </source>
</evidence>
<evidence type="ECO:0000256" key="3">
    <source>
        <dbReference type="PROSITE-ProRule" id="PRU00169"/>
    </source>
</evidence>
<dbReference type="CDD" id="cd06170">
    <property type="entry name" value="LuxR_C_like"/>
    <property type="match status" value="1"/>
</dbReference>
<evidence type="ECO:0000259" key="4">
    <source>
        <dbReference type="PROSITE" id="PS50043"/>
    </source>
</evidence>
<dbReference type="Proteomes" id="UP000264071">
    <property type="component" value="Unassembled WGS sequence"/>
</dbReference>
<sequence length="231" mass="25166">MRPDLIRVILVDDHQIVRAGLKAVLSTAKDITVVGEGGNGKDALALAERLDPHVIVMDLSMPDMDGLTATRELQKVNAGRVHPADEPATRRVLVLTMHTEDEHLVALLEAGAGGYLLKSVADRELVDAIRTVAAGDVYVQPSAARALARGLAKREGHADERARFEKLTDREQVVLKMVAEGYTAPEIGEHLTISPKTVDTYKQRIGEKLGLTHRTDYVKFALKLGLLKNDG</sequence>
<evidence type="ECO:0000313" key="6">
    <source>
        <dbReference type="EMBL" id="HCT55896.1"/>
    </source>
</evidence>
<proteinExistence type="predicted"/>
<accession>A0A3D4V470</accession>
<dbReference type="SMART" id="SM00421">
    <property type="entry name" value="HTH_LUXR"/>
    <property type="match status" value="1"/>
</dbReference>
<dbReference type="InterPro" id="IPR016032">
    <property type="entry name" value="Sig_transdc_resp-reg_C-effctor"/>
</dbReference>
<name>A0A3D4V470_9BACT</name>
<evidence type="ECO:0000256" key="2">
    <source>
        <dbReference type="ARBA" id="ARBA00023125"/>
    </source>
</evidence>
<feature type="modified residue" description="4-aspartylphosphate" evidence="3">
    <location>
        <position position="58"/>
    </location>
</feature>
<dbReference type="PROSITE" id="PS50110">
    <property type="entry name" value="RESPONSE_REGULATORY"/>
    <property type="match status" value="1"/>
</dbReference>
<dbReference type="InterPro" id="IPR000792">
    <property type="entry name" value="Tscrpt_reg_LuxR_C"/>
</dbReference>
<dbReference type="CDD" id="cd17535">
    <property type="entry name" value="REC_NarL-like"/>
    <property type="match status" value="1"/>
</dbReference>
<evidence type="ECO:0000259" key="5">
    <source>
        <dbReference type="PROSITE" id="PS50110"/>
    </source>
</evidence>
<dbReference type="Pfam" id="PF00072">
    <property type="entry name" value="Response_reg"/>
    <property type="match status" value="1"/>
</dbReference>
<dbReference type="SUPFAM" id="SSF46894">
    <property type="entry name" value="C-terminal effector domain of the bipartite response regulators"/>
    <property type="match status" value="1"/>
</dbReference>
<dbReference type="GO" id="GO:0003677">
    <property type="term" value="F:DNA binding"/>
    <property type="evidence" value="ECO:0007669"/>
    <property type="project" value="UniProtKB-KW"/>
</dbReference>
<dbReference type="SUPFAM" id="SSF52172">
    <property type="entry name" value="CheY-like"/>
    <property type="match status" value="1"/>
</dbReference>
<organism evidence="6 7">
    <name type="scientific">Gemmatimonas aurantiaca</name>
    <dbReference type="NCBI Taxonomy" id="173480"/>
    <lineage>
        <taxon>Bacteria</taxon>
        <taxon>Pseudomonadati</taxon>
        <taxon>Gemmatimonadota</taxon>
        <taxon>Gemmatimonadia</taxon>
        <taxon>Gemmatimonadales</taxon>
        <taxon>Gemmatimonadaceae</taxon>
        <taxon>Gemmatimonas</taxon>
    </lineage>
</organism>
<dbReference type="InterPro" id="IPR001789">
    <property type="entry name" value="Sig_transdc_resp-reg_receiver"/>
</dbReference>
<dbReference type="Gene3D" id="3.40.50.2300">
    <property type="match status" value="1"/>
</dbReference>
<feature type="domain" description="Response regulatory" evidence="5">
    <location>
        <begin position="7"/>
        <end position="133"/>
    </location>
</feature>